<dbReference type="SUPFAM" id="SSF51126">
    <property type="entry name" value="Pectin lyase-like"/>
    <property type="match status" value="1"/>
</dbReference>
<evidence type="ECO:0000256" key="1">
    <source>
        <dbReference type="ARBA" id="ARBA00022614"/>
    </source>
</evidence>
<feature type="compositionally biased region" description="Basic residues" evidence="3">
    <location>
        <begin position="315"/>
        <end position="325"/>
    </location>
</feature>
<dbReference type="InterPro" id="IPR003591">
    <property type="entry name" value="Leu-rich_rpt_typical-subtyp"/>
</dbReference>
<dbReference type="SMART" id="SM00369">
    <property type="entry name" value="LRR_TYP"/>
    <property type="match status" value="3"/>
</dbReference>
<dbReference type="SMART" id="SM00710">
    <property type="entry name" value="PbH1"/>
    <property type="match status" value="4"/>
</dbReference>
<dbReference type="PANTHER" id="PTHR48051:SF1">
    <property type="entry name" value="RAS SUPPRESSOR PROTEIN 1"/>
    <property type="match status" value="1"/>
</dbReference>
<evidence type="ECO:0000313" key="6">
    <source>
        <dbReference type="Proteomes" id="UP001230188"/>
    </source>
</evidence>
<evidence type="ECO:0000256" key="2">
    <source>
        <dbReference type="ARBA" id="ARBA00022737"/>
    </source>
</evidence>
<dbReference type="InterPro" id="IPR006626">
    <property type="entry name" value="PbH1"/>
</dbReference>
<feature type="compositionally biased region" description="Acidic residues" evidence="3">
    <location>
        <begin position="328"/>
        <end position="341"/>
    </location>
</feature>
<dbReference type="AlphaFoldDB" id="A0AAD7U594"/>
<feature type="compositionally biased region" description="Basic residues" evidence="3">
    <location>
        <begin position="288"/>
        <end position="303"/>
    </location>
</feature>
<dbReference type="InterPro" id="IPR011050">
    <property type="entry name" value="Pectin_lyase_fold/virulence"/>
</dbReference>
<dbReference type="GO" id="GO:0005737">
    <property type="term" value="C:cytoplasm"/>
    <property type="evidence" value="ECO:0007669"/>
    <property type="project" value="TreeGrafter"/>
</dbReference>
<dbReference type="Pfam" id="PF13855">
    <property type="entry name" value="LRR_8"/>
    <property type="match status" value="1"/>
</dbReference>
<dbReference type="InterPro" id="IPR001611">
    <property type="entry name" value="Leu-rich_rpt"/>
</dbReference>
<dbReference type="Proteomes" id="UP001230188">
    <property type="component" value="Unassembled WGS sequence"/>
</dbReference>
<gene>
    <name evidence="5" type="ORF">CTAYLR_001354</name>
</gene>
<reference evidence="5" key="1">
    <citation type="submission" date="2023-01" db="EMBL/GenBank/DDBJ databases">
        <title>Metagenome sequencing of chrysophaentin producing Chrysophaeum taylorii.</title>
        <authorList>
            <person name="Davison J."/>
            <person name="Bewley C."/>
        </authorList>
    </citation>
    <scope>NUCLEOTIDE SEQUENCE</scope>
    <source>
        <strain evidence="5">NIES-1699</strain>
    </source>
</reference>
<dbReference type="SUPFAM" id="SSF52058">
    <property type="entry name" value="L domain-like"/>
    <property type="match status" value="1"/>
</dbReference>
<keyword evidence="6" id="KW-1185">Reference proteome</keyword>
<comment type="caution">
    <text evidence="5">The sequence shown here is derived from an EMBL/GenBank/DDBJ whole genome shotgun (WGS) entry which is preliminary data.</text>
</comment>
<feature type="signal peptide" evidence="4">
    <location>
        <begin position="1"/>
        <end position="16"/>
    </location>
</feature>
<evidence type="ECO:0000256" key="3">
    <source>
        <dbReference type="SAM" id="MobiDB-lite"/>
    </source>
</evidence>
<dbReference type="Gene3D" id="3.80.10.10">
    <property type="entry name" value="Ribonuclease Inhibitor"/>
    <property type="match status" value="1"/>
</dbReference>
<evidence type="ECO:0000313" key="5">
    <source>
        <dbReference type="EMBL" id="KAJ8598491.1"/>
    </source>
</evidence>
<dbReference type="EMBL" id="JAQMWT010000671">
    <property type="protein sequence ID" value="KAJ8598491.1"/>
    <property type="molecule type" value="Genomic_DNA"/>
</dbReference>
<dbReference type="InterPro" id="IPR012334">
    <property type="entry name" value="Pectin_lyas_fold"/>
</dbReference>
<accession>A0AAD7U594</accession>
<feature type="chain" id="PRO_5041924171" description="CHAT domain-containing protein" evidence="4">
    <location>
        <begin position="17"/>
        <end position="981"/>
    </location>
</feature>
<name>A0AAD7U594_9STRA</name>
<sequence length="981" mass="105672">MGKWSVMVWVARVAFGRTEVSTGSWSEVVSAAAETSSSITLTTESVIATSTLMLRTHTEISSSNRYEINGEGAVRLLCVEKGGYLSLESLTLRGGIGHLGGALRIDSSSTVDMTDCVVADNSGGNDDMNSGGGIAVRGGSTLTLRGCEITGNSAMKGNAGGIHVCESTLIGFGTRITDNVAAFNGGGVLLMLGTMSCTNCTISGNTASNYMALSTVGFGGGIYLMISNTLTLTNTYILDNSPEDLYVAGGSSSAVFGTLYDLEETLSLLDFASEEEAISQKLHERAPKIVRKKKSKKQGKARQKVVVVVPEKNPRGRKQKVRRKRPEVEEEDLPREEEDDDTRAAGATVDIQKNGEDEVCVVSFTGAKSENEIDRATSKVLEQRRDGFWLDLPQNTFVYRLPECIVRSTSTSHTATLRRLVGLNLSGCAAGAELLAPIGLALGDLVTLDVSGLGLRSLPATWGNLGKLRELRAGANRLHQWPAGDSDSAFARRAFFSLARFVPSPLADSLGSLDFSGNALVDVPARVLHLSNLETLDLAFNSIAVVDDAVFTSCPKLRKVDLSNNNALVELGPGLADFAARHEVVLRDNDQLRAPPFRLVGDALGVADFYRSLFLADKALEAQRHRAYLATRDAELMRRLGDFERAAAARDFVPVDAGALDAHRVASLVSRLRRQAAGKHSPPPPRGPRRAARARSDASLADAARDLADVEAILSKLGSGEDYVEVLACFCCPREVQVYAPRTGDRGRVVPASRAAQLELMREIAAIIDALPKSRRELVPAARWPDDVLRRLRDVKPRVFHFAGHCVKPTDGTSRLVFSDGKTTRDVAAMPTLDEFLQCLTACEGLEVCFLNACRSGSLARDIVRHLPHLRVVCWETNVADGPAAKFAELFYAYLADHPCCCIDKAFEDAAASWLHLFKLGDPADATTTSKKPHGKPNLVASARPYHGLRAAEAMHETNAARGAFLSCDDARTMRTPPASF</sequence>
<keyword evidence="2" id="KW-0677">Repeat</keyword>
<feature type="region of interest" description="Disordered" evidence="3">
    <location>
        <begin position="673"/>
        <end position="695"/>
    </location>
</feature>
<dbReference type="PANTHER" id="PTHR48051">
    <property type="match status" value="1"/>
</dbReference>
<dbReference type="Gene3D" id="2.160.20.10">
    <property type="entry name" value="Single-stranded right-handed beta-helix, Pectin lyase-like"/>
    <property type="match status" value="1"/>
</dbReference>
<dbReference type="InterPro" id="IPR032675">
    <property type="entry name" value="LRR_dom_sf"/>
</dbReference>
<protein>
    <recommendedName>
        <fullName evidence="7">CHAT domain-containing protein</fullName>
    </recommendedName>
</protein>
<feature type="region of interest" description="Disordered" evidence="3">
    <location>
        <begin position="288"/>
        <end position="348"/>
    </location>
</feature>
<keyword evidence="1" id="KW-0433">Leucine-rich repeat</keyword>
<evidence type="ECO:0008006" key="7">
    <source>
        <dbReference type="Google" id="ProtNLM"/>
    </source>
</evidence>
<proteinExistence type="predicted"/>
<dbReference type="InterPro" id="IPR050216">
    <property type="entry name" value="LRR_domain-containing"/>
</dbReference>
<organism evidence="5 6">
    <name type="scientific">Chrysophaeum taylorii</name>
    <dbReference type="NCBI Taxonomy" id="2483200"/>
    <lineage>
        <taxon>Eukaryota</taxon>
        <taxon>Sar</taxon>
        <taxon>Stramenopiles</taxon>
        <taxon>Ochrophyta</taxon>
        <taxon>Pelagophyceae</taxon>
        <taxon>Pelagomonadales</taxon>
        <taxon>Pelagomonadaceae</taxon>
        <taxon>Chrysophaeum</taxon>
    </lineage>
</organism>
<keyword evidence="4" id="KW-0732">Signal</keyword>
<evidence type="ECO:0000256" key="4">
    <source>
        <dbReference type="SAM" id="SignalP"/>
    </source>
</evidence>